<feature type="compositionally biased region" description="Polar residues" evidence="1">
    <location>
        <begin position="1738"/>
        <end position="1775"/>
    </location>
</feature>
<dbReference type="InterPro" id="IPR021419">
    <property type="entry name" value="Mediator_Med25_VWA"/>
</dbReference>
<feature type="region of interest" description="Disordered" evidence="1">
    <location>
        <begin position="1491"/>
        <end position="1524"/>
    </location>
</feature>
<feature type="region of interest" description="Disordered" evidence="1">
    <location>
        <begin position="750"/>
        <end position="817"/>
    </location>
</feature>
<name>A0AA85KER7_TRIRE</name>
<organism evidence="3 4">
    <name type="scientific">Trichobilharzia regenti</name>
    <name type="common">Nasal bird schistosome</name>
    <dbReference type="NCBI Taxonomy" id="157069"/>
    <lineage>
        <taxon>Eukaryota</taxon>
        <taxon>Metazoa</taxon>
        <taxon>Spiralia</taxon>
        <taxon>Lophotrochozoa</taxon>
        <taxon>Platyhelminthes</taxon>
        <taxon>Trematoda</taxon>
        <taxon>Digenea</taxon>
        <taxon>Strigeidida</taxon>
        <taxon>Schistosomatoidea</taxon>
        <taxon>Schistosomatidae</taxon>
        <taxon>Trichobilharzia</taxon>
    </lineage>
</organism>
<feature type="region of interest" description="Disordered" evidence="1">
    <location>
        <begin position="1334"/>
        <end position="1374"/>
    </location>
</feature>
<evidence type="ECO:0000313" key="4">
    <source>
        <dbReference type="WBParaSite" id="TREG1_83590.1"/>
    </source>
</evidence>
<feature type="region of interest" description="Disordered" evidence="1">
    <location>
        <begin position="1802"/>
        <end position="1833"/>
    </location>
</feature>
<accession>A0AA85KER7</accession>
<feature type="compositionally biased region" description="Low complexity" evidence="1">
    <location>
        <begin position="1336"/>
        <end position="1353"/>
    </location>
</feature>
<feature type="region of interest" description="Disordered" evidence="1">
    <location>
        <begin position="1093"/>
        <end position="1115"/>
    </location>
</feature>
<feature type="compositionally biased region" description="Polar residues" evidence="1">
    <location>
        <begin position="959"/>
        <end position="1062"/>
    </location>
</feature>
<feature type="compositionally biased region" description="Polar residues" evidence="1">
    <location>
        <begin position="723"/>
        <end position="733"/>
    </location>
</feature>
<reference evidence="4" key="2">
    <citation type="submission" date="2023-11" db="UniProtKB">
        <authorList>
            <consortium name="WormBaseParasite"/>
        </authorList>
    </citation>
    <scope>IDENTIFICATION</scope>
</reference>
<feature type="compositionally biased region" description="Polar residues" evidence="1">
    <location>
        <begin position="694"/>
        <end position="716"/>
    </location>
</feature>
<feature type="compositionally biased region" description="Polar residues" evidence="1">
    <location>
        <begin position="1451"/>
        <end position="1471"/>
    </location>
</feature>
<feature type="compositionally biased region" description="Gly residues" evidence="1">
    <location>
        <begin position="1813"/>
        <end position="1822"/>
    </location>
</feature>
<reference evidence="3" key="1">
    <citation type="submission" date="2022-06" db="EMBL/GenBank/DDBJ databases">
        <authorList>
            <person name="Berger JAMES D."/>
            <person name="Berger JAMES D."/>
        </authorList>
    </citation>
    <scope>NUCLEOTIDE SEQUENCE [LARGE SCALE GENOMIC DNA]</scope>
</reference>
<dbReference type="Proteomes" id="UP000050795">
    <property type="component" value="Unassembled WGS sequence"/>
</dbReference>
<feature type="domain" description="Mediator of RNA polymerase II transcription subunit 25 von Willebrand factor type A" evidence="2">
    <location>
        <begin position="434"/>
        <end position="616"/>
    </location>
</feature>
<feature type="region of interest" description="Disordered" evidence="1">
    <location>
        <begin position="681"/>
        <end position="735"/>
    </location>
</feature>
<proteinExistence type="predicted"/>
<evidence type="ECO:0000259" key="2">
    <source>
        <dbReference type="Pfam" id="PF11265"/>
    </source>
</evidence>
<evidence type="ECO:0000313" key="3">
    <source>
        <dbReference type="Proteomes" id="UP000050795"/>
    </source>
</evidence>
<keyword evidence="3" id="KW-1185">Reference proteome</keyword>
<feature type="compositionally biased region" description="Low complexity" evidence="1">
    <location>
        <begin position="1096"/>
        <end position="1115"/>
    </location>
</feature>
<feature type="compositionally biased region" description="Low complexity" evidence="1">
    <location>
        <begin position="757"/>
        <end position="768"/>
    </location>
</feature>
<feature type="region of interest" description="Disordered" evidence="1">
    <location>
        <begin position="1451"/>
        <end position="1476"/>
    </location>
</feature>
<protein>
    <recommendedName>
        <fullName evidence="2">Mediator of RNA polymerase II transcription subunit 25 von Willebrand factor type A domain-containing protein</fullName>
    </recommendedName>
</protein>
<feature type="region of interest" description="Disordered" evidence="1">
    <location>
        <begin position="953"/>
        <end position="1062"/>
    </location>
</feature>
<dbReference type="WBParaSite" id="TREG1_83590.1">
    <property type="protein sequence ID" value="TREG1_83590.1"/>
    <property type="gene ID" value="TREG1_83590"/>
</dbReference>
<feature type="region of interest" description="Disordered" evidence="1">
    <location>
        <begin position="1704"/>
        <end position="1785"/>
    </location>
</feature>
<feature type="compositionally biased region" description="Low complexity" evidence="1">
    <location>
        <begin position="1823"/>
        <end position="1833"/>
    </location>
</feature>
<dbReference type="Pfam" id="PF11265">
    <property type="entry name" value="Med25_VWA"/>
    <property type="match status" value="1"/>
</dbReference>
<feature type="compositionally biased region" description="Polar residues" evidence="1">
    <location>
        <begin position="769"/>
        <end position="817"/>
    </location>
</feature>
<evidence type="ECO:0000256" key="1">
    <source>
        <dbReference type="SAM" id="MobiDB-lite"/>
    </source>
</evidence>
<sequence>MLNEIDILNTLTKGVNDIPPQANDNFCTEGTSDSSLPWSFSLNQPHRPFSHPSRLYDKELNSPCNSEVNTDTYLVNYARPSSTPASNKSVKLPGKRLAAFCPSSGVFLSSSQCDENPVVEKHESLLTDSHAAVSFTLFREESSFNPVVHDKINYSGVHNEDGTDLLFVPKILPSTMEANEAYDNDIISELNVNQSYNRDSTVRAGIKRPHSAALCHASYLEGEDPLMRPLSAPKRLIEEIHLSSDLNSILASPDDTPVASVKYTDINTEAPKSTLEALVASTSPLMFFPHEFSIETECGDKFGEYAPQVSHNLMSQNVMSDLSYSIDLTSPNTELSTKGEADLNAVNSVSSSKSMTSLDLNDPNLKCPDSHGSQKSVCSDLGLVTDVELESNNTTTIHINEYVQAIRTYAAELCPVDCVILLEHCRPFNCDSLFMKYFRDQYLCPILSNLNGGPPLNADFGRDAYTSLYSLHGYCWRKPLETTILVPDTPIIYKILKRVATIQHEARHANEQLNPPEGTSGDQLLQAAVREFDAIDRARRGLCKKVQRHLILLAMSPVNISQLKQSESSYTELGIEDVDLDSLEHPLKNLKMRGVALSVFSPIQSPSLLKLYELVNGVPPLPFYDRRWQTVALSDKLLQADVPERRIVGPLAAAFHAQTEAELSALGNKQLITAKQTFTNGHSNRMLENPHPPQNTTHTIDHSPNNRCNITSTTHNRYPPQEQHLQQQASHSVETAPAYAVNSNPSLVAATDGSCRSNPSSAGGNNSSQYTNGGLSPMASSQFCANTSPVDSYQRGSRNSAPTVSMQQHLPQTTNLSGYPVRGVCGSGRVASDNVRSVEGITPLANSLSTGHSGPNSVDQTPGSVYGSDSVATPQGMYASQAGTVSPLQTTNATYPVSQLHSPVASGGLHSHQPTPPGVHSSYNNYHFNTTSQIYQYQQQSLYDQNGGSKVVISGPAATPNSLQNSFRPPSNAASPSSQYIPTTMNTTGLSSPCSSRVSNKQYSPQLTTHQQGSPQSRLACPTGNQKSIHPQFVRGNQFSAPTLPNNQMNENFTSHSRSNTPTSTVYSINSNNTTVNSSPMNAQQYANYVSKDTLQHQQTSQQSQMKMSSPQTSSSLVGNDVNLMQLSSSNMSTQSGLTVTQPTHRRGHILTSPNMPIHQSPQIIQQQQQLCPNRSVLWEGEIHVADPNGMAIAGRIPTRFLLEQCAVRDISQINMQMWGSVAQLSVIQTYRDSPLVERLSSPLANGHLLARLLVDLPDAKEASNLSGLLSPPQGNQMLIPLGILSPSSIRLSNPIQPGVVGFICLIYNPKRNRIHGLVPYDSEQFRQDVSLGRYTNNSRSNNTNNLTPELNNSGGVQSTTGHFPRPHPNSQALLQGNSENQAIMMNVNSQYMNTLHAGNSGIPPCDTNSCSNTQSSCLNTSYQYHNQSHIPQYMPHVNTQGQNVTKSQTMNTSTSYQGIQLSQQRSTPSPHNVHDNIQIGSCIPSCPSESDGSTHWLSSTNRSDGVVSGHQQNSQPSMPGGSTILQQSVRTLQSGLNSHMIQQSVAQRSGMTTPYPASGAYHSHSHNRPPLDRLSVQTPLPMQCNQMSDPLVMMDQPPIHNSPLTGVLQHGQQQQPQSNSHFISSNARFQGNVGPASVSSYHRNTVPQIQSQNSVYCQQQLFNHRDHYLSSQSQSHVTPSGNITSGYTCYPSRNTMVTNNMTNPSAHRFVSGPSNLAGMQMSNQQQSHIPKHPHTSLPPQTETSSNRHGTSFSHQGGHTRPGLSNNTNCNTSVDSLGPPFSMTSQDLTQHMMQNALHGSLRQQPSYDHCGPGDTGAGGGSSSGSNTGSQGFF</sequence>
<feature type="compositionally biased region" description="Polar residues" evidence="1">
    <location>
        <begin position="1491"/>
        <end position="1518"/>
    </location>
</feature>